<dbReference type="InterPro" id="IPR017853">
    <property type="entry name" value="GH"/>
</dbReference>
<name>A0AA38FSH0_TAXCH</name>
<protein>
    <recommendedName>
        <fullName evidence="7">Chitinase domain-containing protein 1</fullName>
    </recommendedName>
</protein>
<dbReference type="PANTHER" id="PTHR46066:SF2">
    <property type="entry name" value="CHITINASE DOMAIN-CONTAINING PROTEIN 1"/>
    <property type="match status" value="1"/>
</dbReference>
<dbReference type="GO" id="GO:0005975">
    <property type="term" value="P:carbohydrate metabolic process"/>
    <property type="evidence" value="ECO:0007669"/>
    <property type="project" value="InterPro"/>
</dbReference>
<proteinExistence type="inferred from homology"/>
<evidence type="ECO:0000313" key="9">
    <source>
        <dbReference type="EMBL" id="KAH9308819.1"/>
    </source>
</evidence>
<dbReference type="InterPro" id="IPR011583">
    <property type="entry name" value="Chitinase_II/V-like_cat"/>
</dbReference>
<comment type="caution">
    <text evidence="9">The sequence shown here is derived from an EMBL/GenBank/DDBJ whole genome shotgun (WGS) entry which is preliminary data.</text>
</comment>
<dbReference type="CDD" id="cd02876">
    <property type="entry name" value="GH18_SI-CLP"/>
    <property type="match status" value="1"/>
</dbReference>
<dbReference type="EMBL" id="JAHRHJ020000007">
    <property type="protein sequence ID" value="KAH9308819.1"/>
    <property type="molecule type" value="Genomic_DNA"/>
</dbReference>
<dbReference type="PANTHER" id="PTHR46066">
    <property type="entry name" value="CHITINASE DOMAIN-CONTAINING PROTEIN 1 FAMILY MEMBER"/>
    <property type="match status" value="1"/>
</dbReference>
<comment type="subcellular location">
    <subcellularLocation>
        <location evidence="1">Lysosome</location>
    </subcellularLocation>
    <subcellularLocation>
        <location evidence="2">Secreted</location>
    </subcellularLocation>
</comment>
<dbReference type="FunFam" id="3.10.50.10:FF:000002">
    <property type="entry name" value="Chitinase domain-containing protein 1"/>
    <property type="match status" value="1"/>
</dbReference>
<dbReference type="Gene3D" id="3.20.20.80">
    <property type="entry name" value="Glycosidases"/>
    <property type="match status" value="1"/>
</dbReference>
<keyword evidence="10" id="KW-1185">Reference proteome</keyword>
<evidence type="ECO:0000256" key="5">
    <source>
        <dbReference type="ARBA" id="ARBA00022729"/>
    </source>
</evidence>
<dbReference type="SMART" id="SM00636">
    <property type="entry name" value="Glyco_18"/>
    <property type="match status" value="1"/>
</dbReference>
<dbReference type="Pfam" id="PF00704">
    <property type="entry name" value="Glyco_hydro_18"/>
    <property type="match status" value="1"/>
</dbReference>
<evidence type="ECO:0000256" key="1">
    <source>
        <dbReference type="ARBA" id="ARBA00004371"/>
    </source>
</evidence>
<dbReference type="SUPFAM" id="SSF51445">
    <property type="entry name" value="(Trans)glycosidases"/>
    <property type="match status" value="1"/>
</dbReference>
<comment type="similarity">
    <text evidence="3">Belongs to the glycosyl hydrolase 18 family.</text>
</comment>
<dbReference type="GO" id="GO:0005576">
    <property type="term" value="C:extracellular region"/>
    <property type="evidence" value="ECO:0007669"/>
    <property type="project" value="UniProtKB-SubCell"/>
</dbReference>
<keyword evidence="5" id="KW-0732">Signal</keyword>
<accession>A0AA38FSH0</accession>
<keyword evidence="4" id="KW-0964">Secreted</keyword>
<dbReference type="Proteomes" id="UP000824469">
    <property type="component" value="Unassembled WGS sequence"/>
</dbReference>
<organism evidence="9 10">
    <name type="scientific">Taxus chinensis</name>
    <name type="common">Chinese yew</name>
    <name type="synonym">Taxus wallichiana var. chinensis</name>
    <dbReference type="NCBI Taxonomy" id="29808"/>
    <lineage>
        <taxon>Eukaryota</taxon>
        <taxon>Viridiplantae</taxon>
        <taxon>Streptophyta</taxon>
        <taxon>Embryophyta</taxon>
        <taxon>Tracheophyta</taxon>
        <taxon>Spermatophyta</taxon>
        <taxon>Pinopsida</taxon>
        <taxon>Pinidae</taxon>
        <taxon>Conifers II</taxon>
        <taxon>Cupressales</taxon>
        <taxon>Taxaceae</taxon>
        <taxon>Taxus</taxon>
    </lineage>
</organism>
<dbReference type="PROSITE" id="PS51910">
    <property type="entry name" value="GH18_2"/>
    <property type="match status" value="1"/>
</dbReference>
<evidence type="ECO:0000256" key="6">
    <source>
        <dbReference type="ARBA" id="ARBA00023228"/>
    </source>
</evidence>
<feature type="domain" description="GH18" evidence="8">
    <location>
        <begin position="16"/>
        <end position="352"/>
    </location>
</feature>
<dbReference type="GO" id="GO:0012505">
    <property type="term" value="C:endomembrane system"/>
    <property type="evidence" value="ECO:0007669"/>
    <property type="project" value="TreeGrafter"/>
</dbReference>
<dbReference type="AlphaFoldDB" id="A0AA38FSH0"/>
<evidence type="ECO:0000256" key="2">
    <source>
        <dbReference type="ARBA" id="ARBA00004613"/>
    </source>
</evidence>
<sequence length="352" mass="40686">EAERPWINRTQRHFNSMVLAYVTPWNSKGYDMAKKFRSKLTHVSPVWYQLKRVGTELQLLGRHDADQQWITEVRKDGHPLILPRFILEASPIEFLTKKRQRKQVIDLIVSECKNMGFDGVVLEAWSVWAAYGILKDPRLRQMALQFLEELGSMLHTTKLADLAGNLQLVFVISPPNSIQSDLDMITTDDIARLSDYVDGFSLMTYDFSSAYRPGPNAPLDWVRACLQFLLPDSVVKQQINGKMDIQTTKDKLAGKILMGINFYGNDYVLPKGGGPILGHQYLLLLRAHRPKLYWDKQSMEHYFDYKEQLKNHKVFYPSLESISVRLEEAKAWRVGLSIWEIGQGLDYFFDIL</sequence>
<dbReference type="GO" id="GO:0005764">
    <property type="term" value="C:lysosome"/>
    <property type="evidence" value="ECO:0007669"/>
    <property type="project" value="UniProtKB-SubCell"/>
</dbReference>
<evidence type="ECO:0000259" key="8">
    <source>
        <dbReference type="PROSITE" id="PS51910"/>
    </source>
</evidence>
<evidence type="ECO:0000313" key="10">
    <source>
        <dbReference type="Proteomes" id="UP000824469"/>
    </source>
</evidence>
<dbReference type="InterPro" id="IPR029070">
    <property type="entry name" value="Chitinase_insertion_sf"/>
</dbReference>
<evidence type="ECO:0000256" key="4">
    <source>
        <dbReference type="ARBA" id="ARBA00022525"/>
    </source>
</evidence>
<feature type="non-terminal residue" evidence="9">
    <location>
        <position position="352"/>
    </location>
</feature>
<reference evidence="9 10" key="1">
    <citation type="journal article" date="2021" name="Nat. Plants">
        <title>The Taxus genome provides insights into paclitaxel biosynthesis.</title>
        <authorList>
            <person name="Xiong X."/>
            <person name="Gou J."/>
            <person name="Liao Q."/>
            <person name="Li Y."/>
            <person name="Zhou Q."/>
            <person name="Bi G."/>
            <person name="Li C."/>
            <person name="Du R."/>
            <person name="Wang X."/>
            <person name="Sun T."/>
            <person name="Guo L."/>
            <person name="Liang H."/>
            <person name="Lu P."/>
            <person name="Wu Y."/>
            <person name="Zhang Z."/>
            <person name="Ro D.K."/>
            <person name="Shang Y."/>
            <person name="Huang S."/>
            <person name="Yan J."/>
        </authorList>
    </citation>
    <scope>NUCLEOTIDE SEQUENCE [LARGE SCALE GENOMIC DNA]</scope>
    <source>
        <strain evidence="9">Ta-2019</strain>
    </source>
</reference>
<evidence type="ECO:0000256" key="7">
    <source>
        <dbReference type="ARBA" id="ARBA00040976"/>
    </source>
</evidence>
<dbReference type="Gene3D" id="3.10.50.10">
    <property type="match status" value="1"/>
</dbReference>
<dbReference type="OMA" id="YSINERI"/>
<dbReference type="InterPro" id="IPR001223">
    <property type="entry name" value="Glyco_hydro18_cat"/>
</dbReference>
<dbReference type="GO" id="GO:0070492">
    <property type="term" value="F:oligosaccharide binding"/>
    <property type="evidence" value="ECO:0007669"/>
    <property type="project" value="TreeGrafter"/>
</dbReference>
<keyword evidence="6" id="KW-0458">Lysosome</keyword>
<dbReference type="FunFam" id="3.20.20.80:FF:000028">
    <property type="entry name" value="Chitinase domain-containing protein 1"/>
    <property type="match status" value="1"/>
</dbReference>
<evidence type="ECO:0000256" key="3">
    <source>
        <dbReference type="ARBA" id="ARBA00009336"/>
    </source>
</evidence>
<dbReference type="GO" id="GO:0008061">
    <property type="term" value="F:chitin binding"/>
    <property type="evidence" value="ECO:0007669"/>
    <property type="project" value="InterPro"/>
</dbReference>
<gene>
    <name evidence="9" type="ORF">KI387_036730</name>
</gene>